<reference evidence="10" key="2">
    <citation type="submission" date="2010-04" db="EMBL/GenBank/DDBJ databases">
        <authorList>
            <person name="Buell R."/>
            <person name="Hamilton J."/>
            <person name="Hostetler J."/>
        </authorList>
    </citation>
    <scope>NUCLEOTIDE SEQUENCE [LARGE SCALE GENOMIC DNA]</scope>
    <source>
        <strain evidence="10">DAOM:BR144</strain>
    </source>
</reference>
<dbReference type="AlphaFoldDB" id="K3X459"/>
<feature type="signal peptide" evidence="7">
    <location>
        <begin position="1"/>
        <end position="18"/>
    </location>
</feature>
<keyword evidence="7" id="KW-0732">Signal</keyword>
<dbReference type="InterPro" id="IPR035983">
    <property type="entry name" value="Hect_E3_ubiquitin_ligase"/>
</dbReference>
<evidence type="ECO:0000256" key="6">
    <source>
        <dbReference type="PROSITE-ProRule" id="PRU00104"/>
    </source>
</evidence>
<organism evidence="9 10">
    <name type="scientific">Globisporangium ultimum (strain ATCC 200006 / CBS 805.95 / DAOM BR144)</name>
    <name type="common">Pythium ultimum</name>
    <dbReference type="NCBI Taxonomy" id="431595"/>
    <lineage>
        <taxon>Eukaryota</taxon>
        <taxon>Sar</taxon>
        <taxon>Stramenopiles</taxon>
        <taxon>Oomycota</taxon>
        <taxon>Peronosporomycetes</taxon>
        <taxon>Pythiales</taxon>
        <taxon>Pythiaceae</taxon>
        <taxon>Globisporangium</taxon>
    </lineage>
</organism>
<feature type="chain" id="PRO_5003872816" description="HECT-type E3 ubiquitin transferase" evidence="7">
    <location>
        <begin position="19"/>
        <end position="563"/>
    </location>
</feature>
<dbReference type="Gene3D" id="3.90.1750.10">
    <property type="entry name" value="Hect, E3 ligase catalytic domains"/>
    <property type="match status" value="1"/>
</dbReference>
<dbReference type="EC" id="2.3.2.26" evidence="3"/>
<evidence type="ECO:0000256" key="3">
    <source>
        <dbReference type="ARBA" id="ARBA00012485"/>
    </source>
</evidence>
<dbReference type="EnsemblProtists" id="PYU1_T012008">
    <property type="protein sequence ID" value="PYU1_T012008"/>
    <property type="gene ID" value="PYU1_G011982"/>
</dbReference>
<keyword evidence="4" id="KW-0808">Transferase</keyword>
<dbReference type="GO" id="GO:0016567">
    <property type="term" value="P:protein ubiquitination"/>
    <property type="evidence" value="ECO:0007669"/>
    <property type="project" value="TreeGrafter"/>
</dbReference>
<evidence type="ECO:0000256" key="1">
    <source>
        <dbReference type="ARBA" id="ARBA00000885"/>
    </source>
</evidence>
<dbReference type="EMBL" id="GL376621">
    <property type="status" value="NOT_ANNOTATED_CDS"/>
    <property type="molecule type" value="Genomic_DNA"/>
</dbReference>
<reference evidence="9" key="3">
    <citation type="submission" date="2015-02" db="UniProtKB">
        <authorList>
            <consortium name="EnsemblProtists"/>
        </authorList>
    </citation>
    <scope>IDENTIFICATION</scope>
    <source>
        <strain evidence="9">DAOM BR144</strain>
    </source>
</reference>
<keyword evidence="10" id="KW-1185">Reference proteome</keyword>
<evidence type="ECO:0000256" key="2">
    <source>
        <dbReference type="ARBA" id="ARBA00004906"/>
    </source>
</evidence>
<comment type="catalytic activity">
    <reaction evidence="1">
        <text>S-ubiquitinyl-[E2 ubiquitin-conjugating enzyme]-L-cysteine + [acceptor protein]-L-lysine = [E2 ubiquitin-conjugating enzyme]-L-cysteine + N(6)-ubiquitinyl-[acceptor protein]-L-lysine.</text>
        <dbReference type="EC" id="2.3.2.26"/>
    </reaction>
</comment>
<evidence type="ECO:0000256" key="5">
    <source>
        <dbReference type="ARBA" id="ARBA00022786"/>
    </source>
</evidence>
<feature type="domain" description="HECT" evidence="8">
    <location>
        <begin position="224"/>
        <end position="563"/>
    </location>
</feature>
<dbReference type="Proteomes" id="UP000019132">
    <property type="component" value="Unassembled WGS sequence"/>
</dbReference>
<dbReference type="FunFam" id="3.30.2160.10:FF:000002">
    <property type="entry name" value="Putative Ubiquitin-protein ligase E3C"/>
    <property type="match status" value="1"/>
</dbReference>
<evidence type="ECO:0000313" key="9">
    <source>
        <dbReference type="EnsemblProtists" id="PYU1_T012008"/>
    </source>
</evidence>
<dbReference type="PANTHER" id="PTHR11254:SF440">
    <property type="entry name" value="E3 UBIQUITIN-PROTEIN LIGASE NEDD-4"/>
    <property type="match status" value="1"/>
</dbReference>
<dbReference type="SMART" id="SM00119">
    <property type="entry name" value="HECTc"/>
    <property type="match status" value="1"/>
</dbReference>
<evidence type="ECO:0000259" key="8">
    <source>
        <dbReference type="PROSITE" id="PS50237"/>
    </source>
</evidence>
<dbReference type="InParanoid" id="K3X459"/>
<comment type="pathway">
    <text evidence="2">Protein modification; protein ubiquitination.</text>
</comment>
<dbReference type="SUPFAM" id="SSF56204">
    <property type="entry name" value="Hect, E3 ligase catalytic domain"/>
    <property type="match status" value="1"/>
</dbReference>
<name>K3X459_GLOUD</name>
<evidence type="ECO:0000313" key="10">
    <source>
        <dbReference type="Proteomes" id="UP000019132"/>
    </source>
</evidence>
<dbReference type="Pfam" id="PF00632">
    <property type="entry name" value="HECT"/>
    <property type="match status" value="1"/>
</dbReference>
<dbReference type="Gene3D" id="3.30.2410.10">
    <property type="entry name" value="Hect, E3 ligase catalytic domain"/>
    <property type="match status" value="1"/>
</dbReference>
<dbReference type="eggNOG" id="KOG0939">
    <property type="taxonomic scope" value="Eukaryota"/>
</dbReference>
<dbReference type="PANTHER" id="PTHR11254">
    <property type="entry name" value="HECT DOMAIN UBIQUITIN-PROTEIN LIGASE"/>
    <property type="match status" value="1"/>
</dbReference>
<dbReference type="GO" id="GO:0006511">
    <property type="term" value="P:ubiquitin-dependent protein catabolic process"/>
    <property type="evidence" value="ECO:0007669"/>
    <property type="project" value="TreeGrafter"/>
</dbReference>
<dbReference type="InterPro" id="IPR050409">
    <property type="entry name" value="E3_ubiq-protein_ligase"/>
</dbReference>
<accession>K3X459</accession>
<evidence type="ECO:0000256" key="4">
    <source>
        <dbReference type="ARBA" id="ARBA00022679"/>
    </source>
</evidence>
<evidence type="ECO:0000256" key="7">
    <source>
        <dbReference type="SAM" id="SignalP"/>
    </source>
</evidence>
<protein>
    <recommendedName>
        <fullName evidence="3">HECT-type E3 ubiquitin transferase</fullName>
        <ecNumber evidence="3">2.3.2.26</ecNumber>
    </recommendedName>
</protein>
<dbReference type="GO" id="GO:0005737">
    <property type="term" value="C:cytoplasm"/>
    <property type="evidence" value="ECO:0007669"/>
    <property type="project" value="TreeGrafter"/>
</dbReference>
<proteinExistence type="predicted"/>
<feature type="active site" description="Glycyl thioester intermediate" evidence="6">
    <location>
        <position position="532"/>
    </location>
</feature>
<dbReference type="InterPro" id="IPR000569">
    <property type="entry name" value="HECT_dom"/>
</dbReference>
<dbReference type="VEuPathDB" id="FungiDB:PYU1_G011982"/>
<dbReference type="GO" id="GO:0061630">
    <property type="term" value="F:ubiquitin protein ligase activity"/>
    <property type="evidence" value="ECO:0007669"/>
    <property type="project" value="UniProtKB-EC"/>
</dbReference>
<dbReference type="Gene3D" id="3.30.2160.10">
    <property type="entry name" value="Hect, E3 ligase catalytic domain"/>
    <property type="match status" value="1"/>
</dbReference>
<dbReference type="HOGENOM" id="CLU_002173_10_0_1"/>
<dbReference type="PROSITE" id="PS50237">
    <property type="entry name" value="HECT"/>
    <property type="match status" value="1"/>
</dbReference>
<sequence>MVLLETTLTLVSLGVVKGLTALYVRHDNNKEYGKMKDYAPLLVYEKLDRVRHAADTIGKAGKKRAKKLKYKNPLNARFVRASKRKEWVRKVNAEGKAYWHCQEHLATADARFTGFVVMFQLNDGGALRPEGEEKTAQLVRETEALSLELIESTKADPWMFALGGALESNEFKQEVIANGSLNFPAKYAAFVAKAVAALEPTKKIQLRLTLNHDYVLEQSLEHVSCMDVKYARSEVTLKFLNGPRAPVGKQNREWIAQLNELLTNPSTGLFKVANNSEQTYYLNSNSKFAIDDDHLTYYYAAGRLLGRGLLDGALWGFHLATPLLKIILGLPVSFTDLAFFDSEAYKSLEYLANNTGVESLSLDFSVTEKVDGEMVVVDLVPDGRNIAVTDANKFEYLDRRFKYTLFESVSSQLYAFLRGIYEVVPQEMLMMLDPEEFDFIMCGSDVINTHDWRINSKYNECIHGHPCMNWFWKYVRKMPLEYKKRLLHFTTGNTRVPIGGFAALTNYNGDVAPFTIIGNELMTGRLMRGQPCFNKLELPNYVHRKHLKSMLFGILDNYDYTSK</sequence>
<dbReference type="STRING" id="431595.K3X459"/>
<reference evidence="10" key="1">
    <citation type="journal article" date="2010" name="Genome Biol.">
        <title>Genome sequence of the necrotrophic plant pathogen Pythium ultimum reveals original pathogenicity mechanisms and effector repertoire.</title>
        <authorList>
            <person name="Levesque C.A."/>
            <person name="Brouwer H."/>
            <person name="Cano L."/>
            <person name="Hamilton J.P."/>
            <person name="Holt C."/>
            <person name="Huitema E."/>
            <person name="Raffaele S."/>
            <person name="Robideau G.P."/>
            <person name="Thines M."/>
            <person name="Win J."/>
            <person name="Zerillo M.M."/>
            <person name="Beakes G.W."/>
            <person name="Boore J.L."/>
            <person name="Busam D."/>
            <person name="Dumas B."/>
            <person name="Ferriera S."/>
            <person name="Fuerstenberg S.I."/>
            <person name="Gachon C.M."/>
            <person name="Gaulin E."/>
            <person name="Govers F."/>
            <person name="Grenville-Briggs L."/>
            <person name="Horner N."/>
            <person name="Hostetler J."/>
            <person name="Jiang R.H."/>
            <person name="Johnson J."/>
            <person name="Krajaejun T."/>
            <person name="Lin H."/>
            <person name="Meijer H.J."/>
            <person name="Moore B."/>
            <person name="Morris P."/>
            <person name="Phuntmart V."/>
            <person name="Puiu D."/>
            <person name="Shetty J."/>
            <person name="Stajich J.E."/>
            <person name="Tripathy S."/>
            <person name="Wawra S."/>
            <person name="van West P."/>
            <person name="Whitty B.R."/>
            <person name="Coutinho P.M."/>
            <person name="Henrissat B."/>
            <person name="Martin F."/>
            <person name="Thomas P.D."/>
            <person name="Tyler B.M."/>
            <person name="De Vries R.P."/>
            <person name="Kamoun S."/>
            <person name="Yandell M."/>
            <person name="Tisserat N."/>
            <person name="Buell C.R."/>
        </authorList>
    </citation>
    <scope>NUCLEOTIDE SEQUENCE</scope>
    <source>
        <strain evidence="10">DAOM:BR144</strain>
    </source>
</reference>
<keyword evidence="5 6" id="KW-0833">Ubl conjugation pathway</keyword>